<protein>
    <submittedName>
        <fullName evidence="1">Uncharacterized protein</fullName>
    </submittedName>
</protein>
<dbReference type="VEuPathDB" id="FungiDB:SPSK_03691"/>
<reference evidence="1 2" key="1">
    <citation type="journal article" date="2014" name="BMC Genomics">
        <title>Comparative genomics of the major fungal agents of human and animal Sporotrichosis: Sporothrix schenckii and Sporothrix brasiliensis.</title>
        <authorList>
            <person name="Teixeira M.M."/>
            <person name="de Almeida L.G."/>
            <person name="Kubitschek-Barreira P."/>
            <person name="Alves F.L."/>
            <person name="Kioshima E.S."/>
            <person name="Abadio A.K."/>
            <person name="Fernandes L."/>
            <person name="Derengowski L.S."/>
            <person name="Ferreira K.S."/>
            <person name="Souza R.C."/>
            <person name="Ruiz J.C."/>
            <person name="de Andrade N.C."/>
            <person name="Paes H.C."/>
            <person name="Nicola A.M."/>
            <person name="Albuquerque P."/>
            <person name="Gerber A.L."/>
            <person name="Martins V.P."/>
            <person name="Peconick L.D."/>
            <person name="Neto A.V."/>
            <person name="Chaucanez C.B."/>
            <person name="Silva P.A."/>
            <person name="Cunha O.L."/>
            <person name="de Oliveira F.F."/>
            <person name="dos Santos T.C."/>
            <person name="Barros A.L."/>
            <person name="Soares M.A."/>
            <person name="de Oliveira L.M."/>
            <person name="Marini M.M."/>
            <person name="Villalobos-Duno H."/>
            <person name="Cunha M.M."/>
            <person name="de Hoog S."/>
            <person name="da Silveira J.F."/>
            <person name="Henrissat B."/>
            <person name="Nino-Vega G.A."/>
            <person name="Cisalpino P.S."/>
            <person name="Mora-Montes H.M."/>
            <person name="Almeida S.R."/>
            <person name="Stajich J.E."/>
            <person name="Lopes-Bezerra L.M."/>
            <person name="Vasconcelos A.T."/>
            <person name="Felipe M.S."/>
        </authorList>
    </citation>
    <scope>NUCLEOTIDE SEQUENCE [LARGE SCALE GENOMIC DNA]</scope>
    <source>
        <strain evidence="1 2">1099-18</strain>
    </source>
</reference>
<comment type="caution">
    <text evidence="1">The sequence shown here is derived from an EMBL/GenBank/DDBJ whole genome shotgun (WGS) entry which is preliminary data.</text>
</comment>
<gene>
    <name evidence="1" type="ORF">SPSK_03691</name>
</gene>
<name>A0A0F2M1B7_SPOSC</name>
<reference evidence="1 2" key="2">
    <citation type="journal article" date="2015" name="Eukaryot. Cell">
        <title>Asexual propagation of a virulent clone complex in a human and feline outbreak of sporotrichosis.</title>
        <authorList>
            <person name="Teixeira Mde M."/>
            <person name="Rodrigues A.M."/>
            <person name="Tsui C.K."/>
            <person name="de Almeida L.G."/>
            <person name="Van Diepeningen A.D."/>
            <person name="van den Ende B.G."/>
            <person name="Fernandes G.F."/>
            <person name="Kano R."/>
            <person name="Hamelin R.C."/>
            <person name="Lopes-Bezerra L.M."/>
            <person name="Vasconcelos A.T."/>
            <person name="de Hoog S."/>
            <person name="de Camargo Z.P."/>
            <person name="Felipe M.S."/>
        </authorList>
    </citation>
    <scope>NUCLEOTIDE SEQUENCE [LARGE SCALE GENOMIC DNA]</scope>
    <source>
        <strain evidence="1 2">1099-18</strain>
    </source>
</reference>
<organism evidence="1 2">
    <name type="scientific">Sporothrix schenckii 1099-18</name>
    <dbReference type="NCBI Taxonomy" id="1397361"/>
    <lineage>
        <taxon>Eukaryota</taxon>
        <taxon>Fungi</taxon>
        <taxon>Dikarya</taxon>
        <taxon>Ascomycota</taxon>
        <taxon>Pezizomycotina</taxon>
        <taxon>Sordariomycetes</taxon>
        <taxon>Sordariomycetidae</taxon>
        <taxon>Ophiostomatales</taxon>
        <taxon>Ophiostomataceae</taxon>
        <taxon>Sporothrix</taxon>
    </lineage>
</organism>
<accession>A0A0F2M1B7</accession>
<dbReference type="KEGG" id="ssck:SPSK_03691"/>
<dbReference type="AlphaFoldDB" id="A0A0F2M1B7"/>
<proteinExistence type="predicted"/>
<dbReference type="Proteomes" id="UP000033710">
    <property type="component" value="Unassembled WGS sequence"/>
</dbReference>
<evidence type="ECO:0000313" key="1">
    <source>
        <dbReference type="EMBL" id="KJR81936.1"/>
    </source>
</evidence>
<dbReference type="GeneID" id="27665803"/>
<dbReference type="RefSeq" id="XP_016584612.1">
    <property type="nucleotide sequence ID" value="XM_016730526.1"/>
</dbReference>
<evidence type="ECO:0000313" key="2">
    <source>
        <dbReference type="Proteomes" id="UP000033710"/>
    </source>
</evidence>
<sequence length="145" mass="15812">MRWPQIHCLERFVLNTTDTKTDDDDNGSVVYTSNLTRLVRFNYVAVLAVDPVATAETVAAVGMPPVVSSPLCSPVLTTTRAHSYQSLQLALARQRRQGALLGVAQHLPGLQLPRYCTDDAWAASGLVGLVGEVVVQSWRSVRLHS</sequence>
<dbReference type="EMBL" id="AXCR01000010">
    <property type="protein sequence ID" value="KJR81936.1"/>
    <property type="molecule type" value="Genomic_DNA"/>
</dbReference>